<reference evidence="1 2" key="2">
    <citation type="submission" date="2020-06" db="EMBL/GenBank/DDBJ databases">
        <title>Antribacter stalactiti gen. nov., sp. nov., a new member of the family Nacardiaceae isolated from a cave.</title>
        <authorList>
            <person name="Kim I.S."/>
        </authorList>
    </citation>
    <scope>NUCLEOTIDE SEQUENCE [LARGE SCALE GENOMIC DNA]</scope>
    <source>
        <strain evidence="1 2">YC2-7</strain>
    </source>
</reference>
<evidence type="ECO:0000313" key="1">
    <source>
        <dbReference type="EMBL" id="NMN93793.1"/>
    </source>
</evidence>
<comment type="caution">
    <text evidence="1">The sequence shown here is derived from an EMBL/GenBank/DDBJ whole genome shotgun (WGS) entry which is preliminary data.</text>
</comment>
<accession>A0A848K502</accession>
<reference evidence="1 2" key="1">
    <citation type="submission" date="2019-05" db="EMBL/GenBank/DDBJ databases">
        <authorList>
            <person name="Lee S.D."/>
        </authorList>
    </citation>
    <scope>NUCLEOTIDE SEQUENCE [LARGE SCALE GENOMIC DNA]</scope>
    <source>
        <strain evidence="1 2">YC2-7</strain>
    </source>
</reference>
<dbReference type="AlphaFoldDB" id="A0A848K502"/>
<evidence type="ECO:0000313" key="2">
    <source>
        <dbReference type="Proteomes" id="UP000535543"/>
    </source>
</evidence>
<keyword evidence="2" id="KW-1185">Reference proteome</keyword>
<gene>
    <name evidence="1" type="ORF">FGL95_01905</name>
</gene>
<dbReference type="EMBL" id="VCQU01000001">
    <property type="protein sequence ID" value="NMN93793.1"/>
    <property type="molecule type" value="Genomic_DNA"/>
</dbReference>
<dbReference type="SUPFAM" id="SSF55961">
    <property type="entry name" value="Bet v1-like"/>
    <property type="match status" value="1"/>
</dbReference>
<dbReference type="InterPro" id="IPR023393">
    <property type="entry name" value="START-like_dom_sf"/>
</dbReference>
<dbReference type="CDD" id="cd07812">
    <property type="entry name" value="SRPBCC"/>
    <property type="match status" value="1"/>
</dbReference>
<organism evidence="1 2">
    <name type="scientific">Antrihabitans stalactiti</name>
    <dbReference type="NCBI Taxonomy" id="2584121"/>
    <lineage>
        <taxon>Bacteria</taxon>
        <taxon>Bacillati</taxon>
        <taxon>Actinomycetota</taxon>
        <taxon>Actinomycetes</taxon>
        <taxon>Mycobacteriales</taxon>
        <taxon>Nocardiaceae</taxon>
        <taxon>Antrihabitans</taxon>
    </lineage>
</organism>
<dbReference type="Gene3D" id="3.30.530.20">
    <property type="match status" value="1"/>
</dbReference>
<protein>
    <submittedName>
        <fullName evidence="1">SRPBCC family protein</fullName>
    </submittedName>
</protein>
<dbReference type="Pfam" id="PF10604">
    <property type="entry name" value="Polyketide_cyc2"/>
    <property type="match status" value="1"/>
</dbReference>
<dbReference type="InterPro" id="IPR019587">
    <property type="entry name" value="Polyketide_cyclase/dehydratase"/>
</dbReference>
<proteinExistence type="predicted"/>
<dbReference type="RefSeq" id="WP_169584486.1">
    <property type="nucleotide sequence ID" value="NZ_VCQU01000001.1"/>
</dbReference>
<dbReference type="Proteomes" id="UP000535543">
    <property type="component" value="Unassembled WGS sequence"/>
</dbReference>
<sequence length="154" mass="16980">MTDPSATGTIEIAGPAAAVYAVVSDPAQLVSVAEETTKIVHRRAKVGQVGARFMGINRRGWHVWPTLSKVTDADPGTRFAFEVGEFGIPVSRWQFDIEPTATGCRVTESTWDRRPNWFKPVTAPFTGVKDRPSVNEENIAKTLERLKARVESRA</sequence>
<name>A0A848K502_9NOCA</name>